<feature type="chain" id="PRO_5047550027" evidence="1">
    <location>
        <begin position="21"/>
        <end position="156"/>
    </location>
</feature>
<dbReference type="Proteomes" id="UP001325479">
    <property type="component" value="Chromosome"/>
</dbReference>
<feature type="signal peptide" evidence="1">
    <location>
        <begin position="1"/>
        <end position="20"/>
    </location>
</feature>
<gene>
    <name evidence="2" type="ORF">U0042_05250</name>
</gene>
<name>A0ABZ0WP25_9BURK</name>
<dbReference type="EMBL" id="CP139965">
    <property type="protein sequence ID" value="WQD79112.1"/>
    <property type="molecule type" value="Genomic_DNA"/>
</dbReference>
<evidence type="ECO:0000256" key="1">
    <source>
        <dbReference type="SAM" id="SignalP"/>
    </source>
</evidence>
<accession>A0ABZ0WP25</accession>
<dbReference type="RefSeq" id="WP_157977872.1">
    <property type="nucleotide sequence ID" value="NZ_CP139965.1"/>
</dbReference>
<organism evidence="2 3">
    <name type="scientific">Paraburkholderia kururiensis</name>
    <dbReference type="NCBI Taxonomy" id="984307"/>
    <lineage>
        <taxon>Bacteria</taxon>
        <taxon>Pseudomonadati</taxon>
        <taxon>Pseudomonadota</taxon>
        <taxon>Betaproteobacteria</taxon>
        <taxon>Burkholderiales</taxon>
        <taxon>Burkholderiaceae</taxon>
        <taxon>Paraburkholderia</taxon>
    </lineage>
</organism>
<evidence type="ECO:0000313" key="2">
    <source>
        <dbReference type="EMBL" id="WQD79112.1"/>
    </source>
</evidence>
<proteinExistence type="predicted"/>
<reference evidence="2 3" key="1">
    <citation type="submission" date="2023-12" db="EMBL/GenBank/DDBJ databases">
        <title>Genome sequencing and assembly of bacterial species from a model synthetic community.</title>
        <authorList>
            <person name="Hogle S.L."/>
        </authorList>
    </citation>
    <scope>NUCLEOTIDE SEQUENCE [LARGE SCALE GENOMIC DNA]</scope>
    <source>
        <strain evidence="2 3">HAMBI 2494</strain>
    </source>
</reference>
<protein>
    <submittedName>
        <fullName evidence="2">Uncharacterized protein</fullName>
    </submittedName>
</protein>
<evidence type="ECO:0000313" key="3">
    <source>
        <dbReference type="Proteomes" id="UP001325479"/>
    </source>
</evidence>
<keyword evidence="3" id="KW-1185">Reference proteome</keyword>
<sequence>MKIIKFIFLIFPLISFSANSAENEHIFSPAPGVKAAVKTNGATLTWEVDGGGKINRHAVNIDTEKSTHIDIDDYDFSGHLGFAVWHVDDGLGVYSIYRIFTFSPLSNKFVERYPAPRCGDEFINLKIDKKRRRLLSTIWDQSVPKVCATRLVRLKQ</sequence>
<keyword evidence="1" id="KW-0732">Signal</keyword>